<dbReference type="AlphaFoldDB" id="A0A100VQ26"/>
<keyword evidence="1" id="KW-0812">Transmembrane</keyword>
<gene>
    <name evidence="2" type="ORF">PAHA3_4065</name>
</gene>
<evidence type="ECO:0000256" key="1">
    <source>
        <dbReference type="SAM" id="Phobius"/>
    </source>
</evidence>
<evidence type="ECO:0000313" key="3">
    <source>
        <dbReference type="Proteomes" id="UP000069697"/>
    </source>
</evidence>
<dbReference type="Proteomes" id="UP000069697">
    <property type="component" value="Unassembled WGS sequence"/>
</dbReference>
<accession>A0A100VQ26</accession>
<comment type="caution">
    <text evidence="2">The sequence shown here is derived from an EMBL/GenBank/DDBJ whole genome shotgun (WGS) entry which is preliminary data.</text>
</comment>
<sequence>MCSMTRVYVLSIFCICRFVILIFGVRQHYVRGGYAKNEEKNEHSDHCSIAGHANDAGLDIYTNDACSG</sequence>
<keyword evidence="1" id="KW-1133">Transmembrane helix</keyword>
<keyword evidence="1" id="KW-0472">Membrane</keyword>
<name>A0A100VQ26_PAEAM</name>
<reference evidence="2 3" key="1">
    <citation type="journal article" date="2016" name="Genome Announc.">
        <title>Draft Genome Sequence of Paenibacillus amylolyticus Heshi-A3, Isolated from Fermented Rice Bran in a Japanese Fermented Seafood Dish.</title>
        <authorList>
            <person name="Akuzawa S."/>
            <person name="Nagaoka J."/>
            <person name="Kanekatsu M."/>
            <person name="Kubota E."/>
            <person name="Ohtake R."/>
            <person name="Suzuki T."/>
            <person name="Kanesaki Y."/>
        </authorList>
    </citation>
    <scope>NUCLEOTIDE SEQUENCE [LARGE SCALE GENOMIC DNA]</scope>
    <source>
        <strain evidence="2 3">Heshi-A3</strain>
    </source>
</reference>
<reference evidence="3" key="2">
    <citation type="submission" date="2016-01" db="EMBL/GenBank/DDBJ databases">
        <title>Draft Genome Sequence of Paenibacillus amylolyticus Heshi-A3 that Was Isolated from Fermented Rice Bran with Aging Salted Mackerel, Which Was Named Heshiko as Traditional Fermented Seafood in Japan.</title>
        <authorList>
            <person name="Akuzawa S."/>
            <person name="Nakagawa J."/>
            <person name="Kanekatsu T."/>
            <person name="Kubota E."/>
            <person name="Ohtake R."/>
            <person name="Suzuki T."/>
            <person name="Kanesaki Y."/>
        </authorList>
    </citation>
    <scope>NUCLEOTIDE SEQUENCE [LARGE SCALE GENOMIC DNA]</scope>
    <source>
        <strain evidence="3">Heshi-A3</strain>
    </source>
</reference>
<protein>
    <submittedName>
        <fullName evidence="2">Uncharacterized protein</fullName>
    </submittedName>
</protein>
<dbReference type="EMBL" id="BCNV01000004">
    <property type="protein sequence ID" value="GAS83963.1"/>
    <property type="molecule type" value="Genomic_DNA"/>
</dbReference>
<feature type="transmembrane region" description="Helical" evidence="1">
    <location>
        <begin position="6"/>
        <end position="25"/>
    </location>
</feature>
<evidence type="ECO:0000313" key="2">
    <source>
        <dbReference type="EMBL" id="GAS83963.1"/>
    </source>
</evidence>
<organism evidence="2 3">
    <name type="scientific">Paenibacillus amylolyticus</name>
    <dbReference type="NCBI Taxonomy" id="1451"/>
    <lineage>
        <taxon>Bacteria</taxon>
        <taxon>Bacillati</taxon>
        <taxon>Bacillota</taxon>
        <taxon>Bacilli</taxon>
        <taxon>Bacillales</taxon>
        <taxon>Paenibacillaceae</taxon>
        <taxon>Paenibacillus</taxon>
    </lineage>
</organism>
<proteinExistence type="predicted"/>